<organism evidence="2 3">
    <name type="scientific">Phytophthora palmivora</name>
    <dbReference type="NCBI Taxonomy" id="4796"/>
    <lineage>
        <taxon>Eukaryota</taxon>
        <taxon>Sar</taxon>
        <taxon>Stramenopiles</taxon>
        <taxon>Oomycota</taxon>
        <taxon>Peronosporomycetes</taxon>
        <taxon>Peronosporales</taxon>
        <taxon>Peronosporaceae</taxon>
        <taxon>Phytophthora</taxon>
    </lineage>
</organism>
<dbReference type="EMBL" id="NCKW01006306">
    <property type="protein sequence ID" value="POM72085.1"/>
    <property type="molecule type" value="Genomic_DNA"/>
</dbReference>
<accession>A0A2P4Y2N6</accession>
<name>A0A2P4Y2N6_9STRA</name>
<feature type="region of interest" description="Disordered" evidence="1">
    <location>
        <begin position="1"/>
        <end position="21"/>
    </location>
</feature>
<evidence type="ECO:0000313" key="3">
    <source>
        <dbReference type="Proteomes" id="UP000237271"/>
    </source>
</evidence>
<proteinExistence type="predicted"/>
<dbReference type="Proteomes" id="UP000237271">
    <property type="component" value="Unassembled WGS sequence"/>
</dbReference>
<protein>
    <submittedName>
        <fullName evidence="2">Uncharacterized protein</fullName>
    </submittedName>
</protein>
<keyword evidence="3" id="KW-1185">Reference proteome</keyword>
<evidence type="ECO:0000256" key="1">
    <source>
        <dbReference type="SAM" id="MobiDB-lite"/>
    </source>
</evidence>
<dbReference type="OrthoDB" id="129833at2759"/>
<gene>
    <name evidence="2" type="ORF">PHPALM_11261</name>
</gene>
<sequence length="112" mass="12379">MEALAQQAARKQRQLQDASAKPLELDGRTRLTCDGVVSKEEIEELEQQVKTLQAQIASLQQKAGDQTSAKRTELQRNVFETGFIRQAVLQQQSSLVNVQSALSRLTVNVAVS</sequence>
<reference evidence="2 3" key="1">
    <citation type="journal article" date="2017" name="Genome Biol. Evol.">
        <title>Phytophthora megakarya and P. palmivora, closely related causal agents of cacao black pod rot, underwent increases in genome sizes and gene numbers by different mechanisms.</title>
        <authorList>
            <person name="Ali S.S."/>
            <person name="Shao J."/>
            <person name="Lary D.J."/>
            <person name="Kronmiller B."/>
            <person name="Shen D."/>
            <person name="Strem M.D."/>
            <person name="Amoako-Attah I."/>
            <person name="Akrofi A.Y."/>
            <person name="Begoude B.A."/>
            <person name="Ten Hoopen G.M."/>
            <person name="Coulibaly K."/>
            <person name="Kebe B.I."/>
            <person name="Melnick R.L."/>
            <person name="Guiltinan M.J."/>
            <person name="Tyler B.M."/>
            <person name="Meinhardt L.W."/>
            <person name="Bailey B.A."/>
        </authorList>
    </citation>
    <scope>NUCLEOTIDE SEQUENCE [LARGE SCALE GENOMIC DNA]</scope>
    <source>
        <strain evidence="3">sbr112.9</strain>
    </source>
</reference>
<comment type="caution">
    <text evidence="2">The sequence shown here is derived from an EMBL/GenBank/DDBJ whole genome shotgun (WGS) entry which is preliminary data.</text>
</comment>
<evidence type="ECO:0000313" key="2">
    <source>
        <dbReference type="EMBL" id="POM72085.1"/>
    </source>
</evidence>
<dbReference type="AlphaFoldDB" id="A0A2P4Y2N6"/>